<proteinExistence type="predicted"/>
<keyword evidence="2" id="KW-0378">Hydrolase</keyword>
<dbReference type="Proteomes" id="UP001516472">
    <property type="component" value="Unassembled WGS sequence"/>
</dbReference>
<dbReference type="InterPro" id="IPR002925">
    <property type="entry name" value="Dienelactn_hydro"/>
</dbReference>
<accession>A0ABR9PFL9</accession>
<dbReference type="GO" id="GO:0016787">
    <property type="term" value="F:hydrolase activity"/>
    <property type="evidence" value="ECO:0007669"/>
    <property type="project" value="UniProtKB-KW"/>
</dbReference>
<dbReference type="EMBL" id="JAAIYO010000001">
    <property type="protein sequence ID" value="MBE4746714.1"/>
    <property type="molecule type" value="Genomic_DNA"/>
</dbReference>
<dbReference type="PROSITE" id="PS51257">
    <property type="entry name" value="PROKAR_LIPOPROTEIN"/>
    <property type="match status" value="1"/>
</dbReference>
<evidence type="ECO:0000259" key="1">
    <source>
        <dbReference type="Pfam" id="PF01738"/>
    </source>
</evidence>
<keyword evidence="3" id="KW-1185">Reference proteome</keyword>
<dbReference type="PANTHER" id="PTHR46623:SF7">
    <property type="entry name" value="CARBOXYMETHYLENEBUTENOLIDASE"/>
    <property type="match status" value="1"/>
</dbReference>
<dbReference type="Gene3D" id="3.40.50.1820">
    <property type="entry name" value="alpha/beta hydrolase"/>
    <property type="match status" value="1"/>
</dbReference>
<dbReference type="PANTHER" id="PTHR46623">
    <property type="entry name" value="CARBOXYMETHYLENEBUTENOLIDASE-RELATED"/>
    <property type="match status" value="1"/>
</dbReference>
<dbReference type="InterPro" id="IPR029058">
    <property type="entry name" value="AB_hydrolase_fold"/>
</dbReference>
<dbReference type="InterPro" id="IPR051049">
    <property type="entry name" value="Dienelactone_hydrolase-like"/>
</dbReference>
<gene>
    <name evidence="2" type="ORF">G4177_00825</name>
</gene>
<comment type="caution">
    <text evidence="2">The sequence shown here is derived from an EMBL/GenBank/DDBJ whole genome shotgun (WGS) entry which is preliminary data.</text>
</comment>
<dbReference type="RefSeq" id="WP_193346143.1">
    <property type="nucleotide sequence ID" value="NZ_CBCSIP010000103.1"/>
</dbReference>
<reference evidence="2 3" key="1">
    <citation type="submission" date="2020-02" db="EMBL/GenBank/DDBJ databases">
        <authorList>
            <person name="Babadi Z.K."/>
            <person name="Risdian C."/>
            <person name="Ebrahimipour G.H."/>
            <person name="Wink J."/>
        </authorList>
    </citation>
    <scope>NUCLEOTIDE SEQUENCE [LARGE SCALE GENOMIC DNA]</scope>
    <source>
        <strain evidence="2 3">ZKHCc1 1396</strain>
    </source>
</reference>
<evidence type="ECO:0000313" key="3">
    <source>
        <dbReference type="Proteomes" id="UP001516472"/>
    </source>
</evidence>
<evidence type="ECO:0000313" key="2">
    <source>
        <dbReference type="EMBL" id="MBE4746714.1"/>
    </source>
</evidence>
<dbReference type="SUPFAM" id="SSF53474">
    <property type="entry name" value="alpha/beta-Hydrolases"/>
    <property type="match status" value="1"/>
</dbReference>
<dbReference type="Pfam" id="PF01738">
    <property type="entry name" value="DLH"/>
    <property type="match status" value="1"/>
</dbReference>
<name>A0ABR9PFL9_9BACT</name>
<feature type="domain" description="Dienelactone hydrolase" evidence="1">
    <location>
        <begin position="70"/>
        <end position="278"/>
    </location>
</feature>
<organism evidence="2 3">
    <name type="scientific">Corallococcus soli</name>
    <dbReference type="NCBI Taxonomy" id="2710757"/>
    <lineage>
        <taxon>Bacteria</taxon>
        <taxon>Pseudomonadati</taxon>
        <taxon>Myxococcota</taxon>
        <taxon>Myxococcia</taxon>
        <taxon>Myxococcales</taxon>
        <taxon>Cystobacterineae</taxon>
        <taxon>Myxococcaceae</taxon>
        <taxon>Corallococcus</taxon>
    </lineage>
</organism>
<protein>
    <submittedName>
        <fullName evidence="2">Dienelactone hydrolase family protein</fullName>
    </submittedName>
</protein>
<sequence>MRPDLKRLTWGVAAALLLGACATGKPAEVDRTPSATGAVSEAEFKAMHTLRTDAAPERKGVEIELPGGAKGYLSLPENAKGGPLPGVLVIHEWWGLNAHVQHWTDRLAAEGYAALAVDLYGGKVATNPDEALALVKAVDPEQATKTLLAAHAFLKSDPRIQAPRTGSIGWCFGGGWSLRTAMAVPELSAAVLYYGHPVTDAQQLSTIKAQVLGVFGTKDKSIPPETVRAFEKALDDAGVRSRILEYDADHAFANPSGGRYDERSAAAAWAETSAFLARTLKR</sequence>